<dbReference type="AlphaFoldDB" id="W9VK80"/>
<dbReference type="PANTHER" id="PTHR34502:SF4">
    <property type="entry name" value="DUF6594 DOMAIN-CONTAINING PROTEIN"/>
    <property type="match status" value="1"/>
</dbReference>
<gene>
    <name evidence="3" type="ORF">A1O5_13359</name>
</gene>
<keyword evidence="1" id="KW-1133">Transmembrane helix</keyword>
<feature type="transmembrane region" description="Helical" evidence="1">
    <location>
        <begin position="115"/>
        <end position="134"/>
    </location>
</feature>
<dbReference type="RefSeq" id="XP_007752115.1">
    <property type="nucleotide sequence ID" value="XM_007753925.1"/>
</dbReference>
<feature type="transmembrane region" description="Helical" evidence="1">
    <location>
        <begin position="87"/>
        <end position="109"/>
    </location>
</feature>
<sequence>MEKARDMYTDSVSHWMDGRKPVVEEESHWIDERDDIASLGLQVEDYHLFEKWAEEKFSRVFVTKKHQNRPLFGEEVRFYSSTTIRRVVRCFLTLISVIILIGPLFALSYTRGQEYRLTLIACFTLVFASAIAFVTKSRNFEVFVATAA</sequence>
<reference evidence="3 4" key="1">
    <citation type="submission" date="2013-03" db="EMBL/GenBank/DDBJ databases">
        <title>The Genome Sequence of Cladophialophora psammophila CBS 110553.</title>
        <authorList>
            <consortium name="The Broad Institute Genomics Platform"/>
            <person name="Cuomo C."/>
            <person name="de Hoog S."/>
            <person name="Gorbushina A."/>
            <person name="Walker B."/>
            <person name="Young S.K."/>
            <person name="Zeng Q."/>
            <person name="Gargeya S."/>
            <person name="Fitzgerald M."/>
            <person name="Haas B."/>
            <person name="Abouelleil A."/>
            <person name="Allen A.W."/>
            <person name="Alvarado L."/>
            <person name="Arachchi H.M."/>
            <person name="Berlin A.M."/>
            <person name="Chapman S.B."/>
            <person name="Gainer-Dewar J."/>
            <person name="Goldberg J."/>
            <person name="Griggs A."/>
            <person name="Gujja S."/>
            <person name="Hansen M."/>
            <person name="Howarth C."/>
            <person name="Imamovic A."/>
            <person name="Ireland A."/>
            <person name="Larimer J."/>
            <person name="McCowan C."/>
            <person name="Murphy C."/>
            <person name="Pearson M."/>
            <person name="Poon T.W."/>
            <person name="Priest M."/>
            <person name="Roberts A."/>
            <person name="Saif S."/>
            <person name="Shea T."/>
            <person name="Sisk P."/>
            <person name="Sykes S."/>
            <person name="Wortman J."/>
            <person name="Nusbaum C."/>
            <person name="Birren B."/>
        </authorList>
    </citation>
    <scope>NUCLEOTIDE SEQUENCE [LARGE SCALE GENOMIC DNA]</scope>
    <source>
        <strain evidence="3 4">CBS 110553</strain>
    </source>
</reference>
<evidence type="ECO:0000313" key="4">
    <source>
        <dbReference type="Proteomes" id="UP000019471"/>
    </source>
</evidence>
<proteinExistence type="predicted"/>
<dbReference type="GeneID" id="19198042"/>
<comment type="caution">
    <text evidence="3">The sequence shown here is derived from an EMBL/GenBank/DDBJ whole genome shotgun (WGS) entry which is preliminary data.</text>
</comment>
<feature type="domain" description="DUF6594" evidence="2">
    <location>
        <begin position="4"/>
        <end position="148"/>
    </location>
</feature>
<dbReference type="EMBL" id="AMGX01000047">
    <property type="protein sequence ID" value="EXJ53425.1"/>
    <property type="molecule type" value="Genomic_DNA"/>
</dbReference>
<dbReference type="Proteomes" id="UP000019471">
    <property type="component" value="Unassembled WGS sequence"/>
</dbReference>
<dbReference type="InterPro" id="IPR046529">
    <property type="entry name" value="DUF6594"/>
</dbReference>
<organism evidence="3 4">
    <name type="scientific">Cladophialophora psammophila CBS 110553</name>
    <dbReference type="NCBI Taxonomy" id="1182543"/>
    <lineage>
        <taxon>Eukaryota</taxon>
        <taxon>Fungi</taxon>
        <taxon>Dikarya</taxon>
        <taxon>Ascomycota</taxon>
        <taxon>Pezizomycotina</taxon>
        <taxon>Eurotiomycetes</taxon>
        <taxon>Chaetothyriomycetidae</taxon>
        <taxon>Chaetothyriales</taxon>
        <taxon>Herpotrichiellaceae</taxon>
        <taxon>Cladophialophora</taxon>
    </lineage>
</organism>
<protein>
    <recommendedName>
        <fullName evidence="2">DUF6594 domain-containing protein</fullName>
    </recommendedName>
</protein>
<dbReference type="PANTHER" id="PTHR34502">
    <property type="entry name" value="DUF6594 DOMAIN-CONTAINING PROTEIN-RELATED"/>
    <property type="match status" value="1"/>
</dbReference>
<dbReference type="OrthoDB" id="5416037at2759"/>
<evidence type="ECO:0000313" key="3">
    <source>
        <dbReference type="EMBL" id="EXJ53425.1"/>
    </source>
</evidence>
<keyword evidence="4" id="KW-1185">Reference proteome</keyword>
<evidence type="ECO:0000259" key="2">
    <source>
        <dbReference type="Pfam" id="PF20237"/>
    </source>
</evidence>
<dbReference type="Pfam" id="PF20237">
    <property type="entry name" value="DUF6594"/>
    <property type="match status" value="1"/>
</dbReference>
<keyword evidence="1" id="KW-0472">Membrane</keyword>
<evidence type="ECO:0000256" key="1">
    <source>
        <dbReference type="SAM" id="Phobius"/>
    </source>
</evidence>
<accession>W9VK80</accession>
<name>W9VK80_9EURO</name>
<keyword evidence="1" id="KW-0812">Transmembrane</keyword>
<dbReference type="HOGENOM" id="CLU_1758623_0_0_1"/>